<evidence type="ECO:0000313" key="4">
    <source>
        <dbReference type="Proteomes" id="UP000186705"/>
    </source>
</evidence>
<dbReference type="STRING" id="1862672.BO225_07885"/>
<name>A0A1U7NLK5_9FIRM</name>
<dbReference type="Proteomes" id="UP000186705">
    <property type="component" value="Unassembled WGS sequence"/>
</dbReference>
<dbReference type="AlphaFoldDB" id="A0A1U7NLK5"/>
<dbReference type="OrthoDB" id="1654031at2"/>
<reference evidence="3 4" key="1">
    <citation type="submission" date="2016-11" db="EMBL/GenBank/DDBJ databases">
        <title>Description of two novel members of the family Erysipelotrichaceae: Ileibacterium lipovorans gen. nov., sp. nov. and Dubosiella newyorkensis, gen. nov., sp. nov.</title>
        <authorList>
            <person name="Cox L.M."/>
            <person name="Sohn J."/>
            <person name="Tyrrell K.L."/>
            <person name="Citron D.M."/>
            <person name="Lawson P.A."/>
            <person name="Patel N.B."/>
            <person name="Iizumi T."/>
            <person name="Perez-Perez G.I."/>
            <person name="Goldstein E.J."/>
            <person name="Blaser M.J."/>
        </authorList>
    </citation>
    <scope>NUCLEOTIDE SEQUENCE [LARGE SCALE GENOMIC DNA]</scope>
    <source>
        <strain evidence="3 4">NYU-BL-A4</strain>
    </source>
</reference>
<evidence type="ECO:0000259" key="1">
    <source>
        <dbReference type="Pfam" id="PF08874"/>
    </source>
</evidence>
<proteinExistence type="predicted"/>
<evidence type="ECO:0000259" key="2">
    <source>
        <dbReference type="Pfam" id="PF12395"/>
    </source>
</evidence>
<feature type="domain" description="DUF1835" evidence="1">
    <location>
        <begin position="6"/>
        <end position="113"/>
    </location>
</feature>
<evidence type="ECO:0000313" key="3">
    <source>
        <dbReference type="EMBL" id="OLU45667.1"/>
    </source>
</evidence>
<protein>
    <recommendedName>
        <fullName evidence="5">DUF1835 domain-containing protein</fullName>
    </recommendedName>
</protein>
<dbReference type="InterPro" id="IPR022123">
    <property type="entry name" value="DUF3658"/>
</dbReference>
<dbReference type="InterPro" id="IPR014973">
    <property type="entry name" value="DUF1835"/>
</dbReference>
<keyword evidence="4" id="KW-1185">Reference proteome</keyword>
<sequence>MKLHQKAGRIPSEDTILVLAFMLDQGDLQEAYDSPYRLDLIYRLYTQNGEIQDTEALKASIQQYVENVDILLKKAAKNEPIRIYMETSPADVSGYIFVCHLLDPYDIGLHLIEVPQVLHNPNYTTFFPSLENILYQHVDYLLSLDKEVPYYDVNYYSMIWESIRNENSALRAIVNGQIMSVSDDIYDVMILNRFEKSKLEVQAIGEIIGIYQQKLNDYFLADRIQKLIEKDQLTVLEDHEHPYNRLLIRTN</sequence>
<dbReference type="Pfam" id="PF08874">
    <property type="entry name" value="DUF1835"/>
    <property type="match status" value="1"/>
</dbReference>
<gene>
    <name evidence="3" type="ORF">BO225_07885</name>
</gene>
<feature type="domain" description="DUF3658" evidence="2">
    <location>
        <begin position="145"/>
        <end position="239"/>
    </location>
</feature>
<comment type="caution">
    <text evidence="3">The sequence shown here is derived from an EMBL/GenBank/DDBJ whole genome shotgun (WGS) entry which is preliminary data.</text>
</comment>
<evidence type="ECO:0008006" key="5">
    <source>
        <dbReference type="Google" id="ProtNLM"/>
    </source>
</evidence>
<dbReference type="Pfam" id="PF12395">
    <property type="entry name" value="DUF3658"/>
    <property type="match status" value="1"/>
</dbReference>
<dbReference type="EMBL" id="MPKA01000082">
    <property type="protein sequence ID" value="OLU45667.1"/>
    <property type="molecule type" value="Genomic_DNA"/>
</dbReference>
<accession>A0A1U7NLK5</accession>
<organism evidence="3 4">
    <name type="scientific">Dubosiella newyorkensis</name>
    <dbReference type="NCBI Taxonomy" id="1862672"/>
    <lineage>
        <taxon>Bacteria</taxon>
        <taxon>Bacillati</taxon>
        <taxon>Bacillota</taxon>
        <taxon>Erysipelotrichia</taxon>
        <taxon>Erysipelotrichales</taxon>
        <taxon>Erysipelotrichaceae</taxon>
        <taxon>Dubosiella</taxon>
    </lineage>
</organism>